<evidence type="ECO:0000313" key="2">
    <source>
        <dbReference type="Proteomes" id="UP000829401"/>
    </source>
</evidence>
<dbReference type="PRINTS" id="PR00033">
    <property type="entry name" value="HTHASNC"/>
</dbReference>
<dbReference type="PANTHER" id="PTHR30154:SF34">
    <property type="entry name" value="TRANSCRIPTIONAL REGULATOR AZLB"/>
    <property type="match status" value="1"/>
</dbReference>
<protein>
    <submittedName>
        <fullName evidence="1">Lrp/AsnC family transcriptional regulator</fullName>
    </submittedName>
</protein>
<dbReference type="InterPro" id="IPR000485">
    <property type="entry name" value="AsnC-type_HTH_dom"/>
</dbReference>
<dbReference type="SUPFAM" id="SSF46785">
    <property type="entry name" value="Winged helix' DNA-binding domain"/>
    <property type="match status" value="1"/>
</dbReference>
<dbReference type="Pfam" id="PF01037">
    <property type="entry name" value="AsnC_trans_reg"/>
    <property type="match status" value="1"/>
</dbReference>
<dbReference type="RefSeq" id="WP_021298102.1">
    <property type="nucleotide sequence ID" value="NZ_AURB01000172.1"/>
</dbReference>
<dbReference type="PANTHER" id="PTHR30154">
    <property type="entry name" value="LEUCINE-RESPONSIVE REGULATORY PROTEIN"/>
    <property type="match status" value="1"/>
</dbReference>
<dbReference type="Pfam" id="PF13404">
    <property type="entry name" value="HTH_AsnC-type"/>
    <property type="match status" value="1"/>
</dbReference>
<dbReference type="GO" id="GO:0043565">
    <property type="term" value="F:sequence-specific DNA binding"/>
    <property type="evidence" value="ECO:0007669"/>
    <property type="project" value="InterPro"/>
</dbReference>
<organism evidence="1 2">
    <name type="scientific">Alicyclobacillus acidoterrestris (strain ATCC 49025 / DSM 3922 / CIP 106132 / NCIMB 13137 / GD3B)</name>
    <dbReference type="NCBI Taxonomy" id="1356854"/>
    <lineage>
        <taxon>Bacteria</taxon>
        <taxon>Bacillati</taxon>
        <taxon>Bacillota</taxon>
        <taxon>Bacilli</taxon>
        <taxon>Bacillales</taxon>
        <taxon>Alicyclobacillaceae</taxon>
        <taxon>Alicyclobacillus</taxon>
    </lineage>
</organism>
<dbReference type="InterPro" id="IPR011008">
    <property type="entry name" value="Dimeric_a/b-barrel"/>
</dbReference>
<dbReference type="InterPro" id="IPR019887">
    <property type="entry name" value="Tscrpt_reg_AsnC/Lrp_C"/>
</dbReference>
<name>T0BPX4_ALIAG</name>
<evidence type="ECO:0000313" key="1">
    <source>
        <dbReference type="EMBL" id="UNO49093.1"/>
    </source>
</evidence>
<dbReference type="InterPro" id="IPR036388">
    <property type="entry name" value="WH-like_DNA-bd_sf"/>
</dbReference>
<dbReference type="GO" id="GO:0005829">
    <property type="term" value="C:cytosol"/>
    <property type="evidence" value="ECO:0007669"/>
    <property type="project" value="TreeGrafter"/>
</dbReference>
<dbReference type="InterPro" id="IPR019888">
    <property type="entry name" value="Tscrpt_reg_AsnC-like"/>
</dbReference>
<dbReference type="KEGG" id="aaco:K1I37_00555"/>
<dbReference type="InterPro" id="IPR036390">
    <property type="entry name" value="WH_DNA-bd_sf"/>
</dbReference>
<dbReference type="SUPFAM" id="SSF54909">
    <property type="entry name" value="Dimeric alpha+beta barrel"/>
    <property type="match status" value="1"/>
</dbReference>
<reference evidence="2" key="1">
    <citation type="journal article" date="2022" name="G3 (Bethesda)">
        <title>Unveiling the complete genome sequence of Alicyclobacillus acidoterrestris DSM 3922T, a taint-producing strain.</title>
        <authorList>
            <person name="Leonardo I.C."/>
            <person name="Barreto Crespo M.T."/>
            <person name="Gaspar F.B."/>
        </authorList>
    </citation>
    <scope>NUCLEOTIDE SEQUENCE [LARGE SCALE GENOMIC DNA]</scope>
    <source>
        <strain evidence="2">DSM 3922</strain>
    </source>
</reference>
<sequence length="153" mass="17331">MFDGLDGIDEVDLKIIKFLQEDGRMSYREIADQIGVAERTVRLRVSQLRSSGVLQIVGVVNPIKVGLKMIAAIQMAIAPEQLDSCIRTLNEMPEVRFVALTSGEYHLMVEVMSRSHEELGEFIQKRLNGIAGVQKTNVIMELKILKNQFRFVR</sequence>
<accession>A0A9E6ZHQ0</accession>
<gene>
    <name evidence="1" type="ORF">K1I37_00555</name>
</gene>
<dbReference type="eggNOG" id="COG1522">
    <property type="taxonomic scope" value="Bacteria"/>
</dbReference>
<dbReference type="GO" id="GO:0043200">
    <property type="term" value="P:response to amino acid"/>
    <property type="evidence" value="ECO:0007669"/>
    <property type="project" value="TreeGrafter"/>
</dbReference>
<accession>T0BPX4</accession>
<dbReference type="SMART" id="SM00344">
    <property type="entry name" value="HTH_ASNC"/>
    <property type="match status" value="1"/>
</dbReference>
<dbReference type="AlphaFoldDB" id="T0BPX4"/>
<dbReference type="Gene3D" id="3.30.70.920">
    <property type="match status" value="1"/>
</dbReference>
<dbReference type="PROSITE" id="PS50956">
    <property type="entry name" value="HTH_ASNC_2"/>
    <property type="match status" value="1"/>
</dbReference>
<dbReference type="Proteomes" id="UP000829401">
    <property type="component" value="Chromosome"/>
</dbReference>
<dbReference type="EMBL" id="CP080467">
    <property type="protein sequence ID" value="UNO49093.1"/>
    <property type="molecule type" value="Genomic_DNA"/>
</dbReference>
<proteinExistence type="predicted"/>
<dbReference type="STRING" id="1356854.N007_14795"/>
<keyword evidence="2" id="KW-1185">Reference proteome</keyword>
<dbReference type="Gene3D" id="1.10.10.10">
    <property type="entry name" value="Winged helix-like DNA-binding domain superfamily/Winged helix DNA-binding domain"/>
    <property type="match status" value="1"/>
</dbReference>